<feature type="signal peptide" evidence="1">
    <location>
        <begin position="1"/>
        <end position="28"/>
    </location>
</feature>
<evidence type="ECO:0000313" key="4">
    <source>
        <dbReference type="Proteomes" id="UP001223336"/>
    </source>
</evidence>
<dbReference type="Proteomes" id="UP001223336">
    <property type="component" value="Unassembled WGS sequence"/>
</dbReference>
<dbReference type="RefSeq" id="WP_308134788.1">
    <property type="nucleotide sequence ID" value="NZ_CP133197.1"/>
</dbReference>
<evidence type="ECO:0000313" key="3">
    <source>
        <dbReference type="EMBL" id="WML86494.1"/>
    </source>
</evidence>
<dbReference type="AlphaFoldDB" id="A0AA51ML23"/>
<keyword evidence="1" id="KW-0732">Signal</keyword>
<organism evidence="3">
    <name type="scientific">Thiothrix subterranea</name>
    <dbReference type="NCBI Taxonomy" id="2735563"/>
    <lineage>
        <taxon>Bacteria</taxon>
        <taxon>Pseudomonadati</taxon>
        <taxon>Pseudomonadota</taxon>
        <taxon>Gammaproteobacteria</taxon>
        <taxon>Thiotrichales</taxon>
        <taxon>Thiotrichaceae</taxon>
        <taxon>Thiothrix</taxon>
    </lineage>
</organism>
<gene>
    <name evidence="2" type="ORF">RCC75_09810</name>
    <name evidence="3" type="ORF">RCG00_19695</name>
</gene>
<accession>A0AA51ML23</accession>
<evidence type="ECO:0000256" key="1">
    <source>
        <dbReference type="SAM" id="SignalP"/>
    </source>
</evidence>
<dbReference type="EMBL" id="CP133217">
    <property type="protein sequence ID" value="WML86494.1"/>
    <property type="molecule type" value="Genomic_DNA"/>
</dbReference>
<dbReference type="Proteomes" id="UP001229862">
    <property type="component" value="Chromosome"/>
</dbReference>
<name>A0AA51ML23_9GAMM</name>
<proteinExistence type="predicted"/>
<protein>
    <submittedName>
        <fullName evidence="3">Uncharacterized protein</fullName>
    </submittedName>
</protein>
<sequence>MKTQKTLIKLITLLVGTALIVSAPLNHADAKDTPDDVMTAAKNTSNKISPALLVLQEADAVMKKMSEDRKYAELVLQAANKKDNKALVALFKKYAPNSEIKILETSDFTVKVSFTVGSAKVDLCGSSSKGCAGGSSATVSLTV</sequence>
<evidence type="ECO:0000313" key="2">
    <source>
        <dbReference type="EMBL" id="MDQ5768825.1"/>
    </source>
</evidence>
<feature type="chain" id="PRO_5041299053" evidence="1">
    <location>
        <begin position="29"/>
        <end position="143"/>
    </location>
</feature>
<reference evidence="3 4" key="1">
    <citation type="submission" date="2023-08" db="EMBL/GenBank/DDBJ databases">
        <title>New molecular markers tilS and rpoB for phylogenetic and monitoring studies of the genus Thiothrix biodiversity.</title>
        <authorList>
            <person name="Ravin N.V."/>
            <person name="Smolyakov D."/>
            <person name="Markov N.D."/>
            <person name="Beletsky A.V."/>
            <person name="Mardanov A.V."/>
            <person name="Rudenko T.S."/>
            <person name="Grabovich M.Y."/>
        </authorList>
    </citation>
    <scope>NUCLEOTIDE SEQUENCE</scope>
    <source>
        <strain evidence="3">DNT52</strain>
        <strain evidence="2 4">H33</strain>
    </source>
</reference>
<keyword evidence="4" id="KW-1185">Reference proteome</keyword>
<dbReference type="EMBL" id="JAVFKN010000011">
    <property type="protein sequence ID" value="MDQ5768825.1"/>
    <property type="molecule type" value="Genomic_DNA"/>
</dbReference>